<keyword evidence="1" id="KW-0472">Membrane</keyword>
<sequence>MNDHEMSFIRRHLKYLVQNDNLSVETFHQVLEIISDKAIKQKIKQDFKKSQSYIETLNNFGIINLDKKVVAIIKDKEKRQQVKNTHFFDVLSTHSIVENLLNRVKKKITASITYSIFLVLLAMLANKLITSRVLPKFQQFYVDANIPLPEITHYWFEWNKALISPSVLMLFYLFFATLLLFSINYLTMKQLMSSNSKRICFLQKIPYIRHLFFRIDFIFWLSHLREASKAQLKLTECLHLLPGNFNNVGLDREKLLYQLNISENVGQLTGEISYQIENFDSMSQKIIENYIYRLIAVIMLFISLLFSLIVISSYLPIFQLGDSI</sequence>
<dbReference type="RefSeq" id="WP_353896722.1">
    <property type="nucleotide sequence ID" value="NZ_JBEVCJ010000017.1"/>
</dbReference>
<gene>
    <name evidence="2" type="ORF">ABVT43_13435</name>
</gene>
<organism evidence="2 3">
    <name type="scientific">Aliikangiella maris</name>
    <dbReference type="NCBI Taxonomy" id="3162458"/>
    <lineage>
        <taxon>Bacteria</taxon>
        <taxon>Pseudomonadati</taxon>
        <taxon>Pseudomonadota</taxon>
        <taxon>Gammaproteobacteria</taxon>
        <taxon>Oceanospirillales</taxon>
        <taxon>Pleioneaceae</taxon>
        <taxon>Aliikangiella</taxon>
    </lineage>
</organism>
<feature type="transmembrane region" description="Helical" evidence="1">
    <location>
        <begin position="167"/>
        <end position="188"/>
    </location>
</feature>
<keyword evidence="3" id="KW-1185">Reference proteome</keyword>
<feature type="transmembrane region" description="Helical" evidence="1">
    <location>
        <begin position="290"/>
        <end position="315"/>
    </location>
</feature>
<dbReference type="Proteomes" id="UP001548189">
    <property type="component" value="Unassembled WGS sequence"/>
</dbReference>
<name>A0ABV2BW11_9GAMM</name>
<comment type="caution">
    <text evidence="2">The sequence shown here is derived from an EMBL/GenBank/DDBJ whole genome shotgun (WGS) entry which is preliminary data.</text>
</comment>
<reference evidence="2 3" key="1">
    <citation type="submission" date="2024-06" db="EMBL/GenBank/DDBJ databases">
        <authorList>
            <person name="Li F."/>
        </authorList>
    </citation>
    <scope>NUCLEOTIDE SEQUENCE [LARGE SCALE GENOMIC DNA]</scope>
    <source>
        <strain evidence="2 3">GXAS 311</strain>
    </source>
</reference>
<dbReference type="InterPro" id="IPR003004">
    <property type="entry name" value="GspF/PilC"/>
</dbReference>
<dbReference type="EMBL" id="JBEVCJ010000017">
    <property type="protein sequence ID" value="MET1256137.1"/>
    <property type="molecule type" value="Genomic_DNA"/>
</dbReference>
<dbReference type="PANTHER" id="PTHR30012">
    <property type="entry name" value="GENERAL SECRETION PATHWAY PROTEIN"/>
    <property type="match status" value="1"/>
</dbReference>
<evidence type="ECO:0000256" key="1">
    <source>
        <dbReference type="SAM" id="Phobius"/>
    </source>
</evidence>
<evidence type="ECO:0000313" key="3">
    <source>
        <dbReference type="Proteomes" id="UP001548189"/>
    </source>
</evidence>
<protein>
    <recommendedName>
        <fullName evidence="4">Type II secretion system protein GspF domain-containing protein</fullName>
    </recommendedName>
</protein>
<dbReference type="PANTHER" id="PTHR30012:SF0">
    <property type="entry name" value="TYPE II SECRETION SYSTEM PROTEIN F-RELATED"/>
    <property type="match status" value="1"/>
</dbReference>
<accession>A0ABV2BW11</accession>
<evidence type="ECO:0008006" key="4">
    <source>
        <dbReference type="Google" id="ProtNLM"/>
    </source>
</evidence>
<proteinExistence type="predicted"/>
<evidence type="ECO:0000313" key="2">
    <source>
        <dbReference type="EMBL" id="MET1256137.1"/>
    </source>
</evidence>
<feature type="transmembrane region" description="Helical" evidence="1">
    <location>
        <begin position="108"/>
        <end position="129"/>
    </location>
</feature>
<keyword evidence="1" id="KW-0812">Transmembrane</keyword>
<keyword evidence="1" id="KW-1133">Transmembrane helix</keyword>